<evidence type="ECO:0000256" key="4">
    <source>
        <dbReference type="ARBA" id="ARBA00022989"/>
    </source>
</evidence>
<proteinExistence type="predicted"/>
<keyword evidence="3 8" id="KW-0732">Signal</keyword>
<evidence type="ECO:0000256" key="5">
    <source>
        <dbReference type="ARBA" id="ARBA00023136"/>
    </source>
</evidence>
<evidence type="ECO:0000256" key="8">
    <source>
        <dbReference type="SAM" id="SignalP"/>
    </source>
</evidence>
<protein>
    <submittedName>
        <fullName evidence="10">TIGR04211 family SH3 domain-containing protein</fullName>
    </submittedName>
</protein>
<dbReference type="InterPro" id="IPR016476">
    <property type="entry name" value="SH3_dom_pro"/>
</dbReference>
<dbReference type="GO" id="GO:0016020">
    <property type="term" value="C:membrane"/>
    <property type="evidence" value="ECO:0007669"/>
    <property type="project" value="UniProtKB-SubCell"/>
</dbReference>
<feature type="coiled-coil region" evidence="6">
    <location>
        <begin position="154"/>
        <end position="188"/>
    </location>
</feature>
<evidence type="ECO:0000256" key="6">
    <source>
        <dbReference type="SAM" id="Coils"/>
    </source>
</evidence>
<dbReference type="EMBL" id="VTUX01000003">
    <property type="protein sequence ID" value="KAA1192450.1"/>
    <property type="molecule type" value="Genomic_DNA"/>
</dbReference>
<keyword evidence="5 7" id="KW-0472">Membrane</keyword>
<sequence length="225" mass="24505">MIVLRSITTALFALCIALPALAQEVRYISDEVFVVLHTGPGKEYRWAAKLTPGTRLTVARTSSDGKWAEVTTSRGTTGWVTTEFLTSTAPAQVRLPNAEARAEQLAARNAELTAAMAALETEKTELLTTATSTGSELDSVAKELADLKKISGKAVQLDTDNRRLVQEAEKLRDDVGMLQAENARLQDKLQSEDFLNGALAVLLGVIITLVVPRLWPKRRKSSSWA</sequence>
<comment type="subcellular location">
    <subcellularLocation>
        <location evidence="1">Membrane</location>
        <topology evidence="1">Single-pass membrane protein</topology>
    </subcellularLocation>
</comment>
<dbReference type="Proteomes" id="UP000323708">
    <property type="component" value="Unassembled WGS sequence"/>
</dbReference>
<evidence type="ECO:0000313" key="10">
    <source>
        <dbReference type="EMBL" id="KAA1192450.1"/>
    </source>
</evidence>
<dbReference type="Pfam" id="PF08239">
    <property type="entry name" value="SH3_3"/>
    <property type="match status" value="1"/>
</dbReference>
<dbReference type="PROSITE" id="PS51781">
    <property type="entry name" value="SH3B"/>
    <property type="match status" value="1"/>
</dbReference>
<feature type="coiled-coil region" evidence="6">
    <location>
        <begin position="95"/>
        <end position="129"/>
    </location>
</feature>
<comment type="caution">
    <text evidence="10">The sequence shown here is derived from an EMBL/GenBank/DDBJ whole genome shotgun (WGS) entry which is preliminary data.</text>
</comment>
<keyword evidence="4 7" id="KW-1133">Transmembrane helix</keyword>
<name>A0A5B0WZE4_9GAMM</name>
<evidence type="ECO:0000256" key="7">
    <source>
        <dbReference type="SAM" id="Phobius"/>
    </source>
</evidence>
<gene>
    <name evidence="10" type="ORF">F0M18_07205</name>
</gene>
<evidence type="ECO:0000256" key="1">
    <source>
        <dbReference type="ARBA" id="ARBA00004167"/>
    </source>
</evidence>
<feature type="chain" id="PRO_5022896721" evidence="8">
    <location>
        <begin position="23"/>
        <end position="225"/>
    </location>
</feature>
<keyword evidence="2 7" id="KW-0812">Transmembrane</keyword>
<keyword evidence="6" id="KW-0175">Coiled coil</keyword>
<accession>A0A5B0WZE4</accession>
<feature type="transmembrane region" description="Helical" evidence="7">
    <location>
        <begin position="194"/>
        <end position="215"/>
    </location>
</feature>
<dbReference type="AlphaFoldDB" id="A0A5B0WZE4"/>
<dbReference type="InterPro" id="IPR003646">
    <property type="entry name" value="SH3-like_bac-type"/>
</dbReference>
<feature type="domain" description="SH3b" evidence="9">
    <location>
        <begin position="23"/>
        <end position="89"/>
    </location>
</feature>
<evidence type="ECO:0000313" key="11">
    <source>
        <dbReference type="Proteomes" id="UP000323708"/>
    </source>
</evidence>
<evidence type="ECO:0000256" key="2">
    <source>
        <dbReference type="ARBA" id="ARBA00022692"/>
    </source>
</evidence>
<keyword evidence="11" id="KW-1185">Reference proteome</keyword>
<organism evidence="10 11">
    <name type="scientific">Pseudohalioglobus sediminis</name>
    <dbReference type="NCBI Taxonomy" id="2606449"/>
    <lineage>
        <taxon>Bacteria</taxon>
        <taxon>Pseudomonadati</taxon>
        <taxon>Pseudomonadota</taxon>
        <taxon>Gammaproteobacteria</taxon>
        <taxon>Cellvibrionales</taxon>
        <taxon>Halieaceae</taxon>
        <taxon>Pseudohalioglobus</taxon>
    </lineage>
</organism>
<dbReference type="Gene3D" id="2.30.30.40">
    <property type="entry name" value="SH3 Domains"/>
    <property type="match status" value="1"/>
</dbReference>
<evidence type="ECO:0000259" key="9">
    <source>
        <dbReference type="PROSITE" id="PS51781"/>
    </source>
</evidence>
<dbReference type="NCBIfam" id="TIGR04211">
    <property type="entry name" value="SH3_and_anchor"/>
    <property type="match status" value="1"/>
</dbReference>
<evidence type="ECO:0000256" key="3">
    <source>
        <dbReference type="ARBA" id="ARBA00022729"/>
    </source>
</evidence>
<reference evidence="10 11" key="1">
    <citation type="submission" date="2019-09" db="EMBL/GenBank/DDBJ databases">
        <authorList>
            <person name="Chen X.-Y."/>
        </authorList>
    </citation>
    <scope>NUCLEOTIDE SEQUENCE [LARGE SCALE GENOMIC DNA]</scope>
    <source>
        <strain evidence="10 11">NY5</strain>
    </source>
</reference>
<dbReference type="SMART" id="SM00287">
    <property type="entry name" value="SH3b"/>
    <property type="match status" value="1"/>
</dbReference>
<feature type="signal peptide" evidence="8">
    <location>
        <begin position="1"/>
        <end position="22"/>
    </location>
</feature>